<name>A0A6A6LJ28_HEVBR</name>
<feature type="region of interest" description="Disordered" evidence="1">
    <location>
        <begin position="514"/>
        <end position="533"/>
    </location>
</feature>
<proteinExistence type="predicted"/>
<dbReference type="PANTHER" id="PTHR47070">
    <property type="entry name" value="HYDROXYPROLINE-RICH GLYCOPROTEIN-LIKE"/>
    <property type="match status" value="1"/>
</dbReference>
<dbReference type="Proteomes" id="UP000467840">
    <property type="component" value="Chromosome 4"/>
</dbReference>
<feature type="compositionally biased region" description="Polar residues" evidence="1">
    <location>
        <begin position="807"/>
        <end position="822"/>
    </location>
</feature>
<accession>A0A6A6LJ28</accession>
<gene>
    <name evidence="3" type="ORF">GH714_019179</name>
</gene>
<organism evidence="3 4">
    <name type="scientific">Hevea brasiliensis</name>
    <name type="common">Para rubber tree</name>
    <name type="synonym">Siphonia brasiliensis</name>
    <dbReference type="NCBI Taxonomy" id="3981"/>
    <lineage>
        <taxon>Eukaryota</taxon>
        <taxon>Viridiplantae</taxon>
        <taxon>Streptophyta</taxon>
        <taxon>Embryophyta</taxon>
        <taxon>Tracheophyta</taxon>
        <taxon>Spermatophyta</taxon>
        <taxon>Magnoliopsida</taxon>
        <taxon>eudicotyledons</taxon>
        <taxon>Gunneridae</taxon>
        <taxon>Pentapetalae</taxon>
        <taxon>rosids</taxon>
        <taxon>fabids</taxon>
        <taxon>Malpighiales</taxon>
        <taxon>Euphorbiaceae</taxon>
        <taxon>Crotonoideae</taxon>
        <taxon>Micrandreae</taxon>
        <taxon>Hevea</taxon>
    </lineage>
</organism>
<feature type="domain" description="BRX" evidence="2">
    <location>
        <begin position="138"/>
        <end position="193"/>
    </location>
</feature>
<feature type="region of interest" description="Disordered" evidence="1">
    <location>
        <begin position="767"/>
        <end position="863"/>
    </location>
</feature>
<feature type="region of interest" description="Disordered" evidence="1">
    <location>
        <begin position="277"/>
        <end position="303"/>
    </location>
</feature>
<dbReference type="AlphaFoldDB" id="A0A6A6LJ28"/>
<feature type="region of interest" description="Disordered" evidence="1">
    <location>
        <begin position="546"/>
        <end position="593"/>
    </location>
</feature>
<dbReference type="PANTHER" id="PTHR47070:SF2">
    <property type="entry name" value="OS06G0206100 PROTEIN"/>
    <property type="match status" value="1"/>
</dbReference>
<feature type="compositionally biased region" description="Low complexity" evidence="1">
    <location>
        <begin position="283"/>
        <end position="293"/>
    </location>
</feature>
<feature type="region of interest" description="Disordered" evidence="1">
    <location>
        <begin position="1068"/>
        <end position="1087"/>
    </location>
</feature>
<feature type="region of interest" description="Disordered" evidence="1">
    <location>
        <begin position="397"/>
        <end position="449"/>
    </location>
</feature>
<feature type="region of interest" description="Disordered" evidence="1">
    <location>
        <begin position="201"/>
        <end position="256"/>
    </location>
</feature>
<evidence type="ECO:0000256" key="1">
    <source>
        <dbReference type="SAM" id="MobiDB-lite"/>
    </source>
</evidence>
<sequence>MLTCIACSKQLNNGSLHQRESEDDDAIETPRTKQAIKAITAQIKDMALKASGAYRNCKPCYGPSNNNHNGSYVDSDAAPESARFHCSYRWTGSSNSTPRMWGKEMEARLKGLSSGEGTPASVSGRTESMVFMEEDEPKEWVAQVEPGVLITFVSLPQGGNDLKRIRFSREMFNKWQAQRWWAENYDKVMELYNVRRFNQQAVPLPTPPRSEDDSSKPQSAKDSPVTPPLSKERPRNFYRPTGMGYSSSDSLDHHPMQSHQYFDSAALASTPNLSSISGAKTEASSVGGSARTSSSREVDHSGELSISNASDMETEWIEQDEPGVYITIRALPGGTRELRRVRFRDTVDSRKNSENLSQGTKFRTFSDRNVRQGGYTRTAVPGNAGVNREFRVVRDNRVNQNTTGEPKPALQQGSTSRSEQGIAIVAEKGNLSGTSGNIKPSGTRSLTQASNGLTDFQSRHTRDTTLNVSDRKLVLEEKRTVITSSASRVQVIKPNSQNHSATLASSNSVIGVYSSSTDPVHVPSPESRSSAAVGAIKREVGVVGARRHSSENAIKNSSVSSSSLSNSVLGRDGSMSESFRPFPTISKTDQVSQTVSAESIMPSISVSRSLLSNQYSRPHQAAVGHQKAAQHNKEWKPKSSQKSSVGSPGVIGTLTKSSLPPADNSKDLEYDVSDFHDKLLRVNVYENQNVIIAQHIRVPETDRCRLTFGSFGTEFDSSRNIAPGFQAAGVTEESNAECAASLSVSVPESSSDDASGNKQVELLDEQVRNSGSDSPASGAVSEHQLPDKSSSPPNLDNYTDIRLVRDNSPSYTPSESQQQRQQDPPELPSFSAYDPQTGYDISYFRPPIDETVRGQGLPSPQEALTSHMANSMPTSTITMVQQQQQPPMAQMYPQVHVSHFANLMPYRQFLSPVYVPQMAMPGYSSNPAYPHPSNGSSYLLMPGGGSHLSANGLKYGIQQFKPVPGSSPTGFGNFTSPTGYAINAPGVVGSATGLEDSSRIKYKDGNLYVPNPQAETSEIWVQNPRELPGLQSGPYYNMPGQTPHAAYLPSHTGHASFNAAAAQSSHMQFPGLYPPPPPTPAAMANPHHLGPVIGGNVGVGVAPAAPGAQVVHISSLNWVISTGHQTSEKVNVNLTLVCKGLK</sequence>
<protein>
    <recommendedName>
        <fullName evidence="2">BRX domain-containing protein</fullName>
    </recommendedName>
</protein>
<reference evidence="3 4" key="1">
    <citation type="journal article" date="2020" name="Mol. Plant">
        <title>The Chromosome-Based Rubber Tree Genome Provides New Insights into Spurge Genome Evolution and Rubber Biosynthesis.</title>
        <authorList>
            <person name="Liu J."/>
            <person name="Shi C."/>
            <person name="Shi C.C."/>
            <person name="Li W."/>
            <person name="Zhang Q.J."/>
            <person name="Zhang Y."/>
            <person name="Li K."/>
            <person name="Lu H.F."/>
            <person name="Shi C."/>
            <person name="Zhu S.T."/>
            <person name="Xiao Z.Y."/>
            <person name="Nan H."/>
            <person name="Yue Y."/>
            <person name="Zhu X.G."/>
            <person name="Wu Y."/>
            <person name="Hong X.N."/>
            <person name="Fan G.Y."/>
            <person name="Tong Y."/>
            <person name="Zhang D."/>
            <person name="Mao C.L."/>
            <person name="Liu Y.L."/>
            <person name="Hao S.J."/>
            <person name="Liu W.Q."/>
            <person name="Lv M.Q."/>
            <person name="Zhang H.B."/>
            <person name="Liu Y."/>
            <person name="Hu-Tang G.R."/>
            <person name="Wang J.P."/>
            <person name="Wang J.H."/>
            <person name="Sun Y.H."/>
            <person name="Ni S.B."/>
            <person name="Chen W.B."/>
            <person name="Zhang X.C."/>
            <person name="Jiao Y.N."/>
            <person name="Eichler E.E."/>
            <person name="Li G.H."/>
            <person name="Liu X."/>
            <person name="Gao L.Z."/>
        </authorList>
    </citation>
    <scope>NUCLEOTIDE SEQUENCE [LARGE SCALE GENOMIC DNA]</scope>
    <source>
        <strain evidence="4">cv. GT1</strain>
        <tissue evidence="3">Leaf</tissue>
    </source>
</reference>
<dbReference type="InterPro" id="IPR027988">
    <property type="entry name" value="BRX_N"/>
</dbReference>
<dbReference type="Pfam" id="PF08381">
    <property type="entry name" value="BRX"/>
    <property type="match status" value="2"/>
</dbReference>
<dbReference type="PROSITE" id="PS51514">
    <property type="entry name" value="BRX"/>
    <property type="match status" value="2"/>
</dbReference>
<comment type="caution">
    <text evidence="3">The sequence shown here is derived from an EMBL/GenBank/DDBJ whole genome shotgun (WGS) entry which is preliminary data.</text>
</comment>
<keyword evidence="4" id="KW-1185">Reference proteome</keyword>
<evidence type="ECO:0000313" key="3">
    <source>
        <dbReference type="EMBL" id="KAF2301004.1"/>
    </source>
</evidence>
<feature type="compositionally biased region" description="Low complexity" evidence="1">
    <location>
        <begin position="556"/>
        <end position="569"/>
    </location>
</feature>
<evidence type="ECO:0000313" key="4">
    <source>
        <dbReference type="Proteomes" id="UP000467840"/>
    </source>
</evidence>
<feature type="region of interest" description="Disordered" evidence="1">
    <location>
        <begin position="615"/>
        <end position="665"/>
    </location>
</feature>
<dbReference type="InterPro" id="IPR013591">
    <property type="entry name" value="Brevis_radix_dom"/>
</dbReference>
<feature type="compositionally biased region" description="Polar residues" evidence="1">
    <location>
        <begin position="787"/>
        <end position="797"/>
    </location>
</feature>
<feature type="compositionally biased region" description="Polar residues" evidence="1">
    <location>
        <begin position="431"/>
        <end position="449"/>
    </location>
</feature>
<feature type="domain" description="BRX" evidence="2">
    <location>
        <begin position="314"/>
        <end position="369"/>
    </location>
</feature>
<dbReference type="EMBL" id="JAAGAX010000010">
    <property type="protein sequence ID" value="KAF2301004.1"/>
    <property type="molecule type" value="Genomic_DNA"/>
</dbReference>
<evidence type="ECO:0000259" key="2">
    <source>
        <dbReference type="PROSITE" id="PS51514"/>
    </source>
</evidence>
<dbReference type="Pfam" id="PF13713">
    <property type="entry name" value="BRX_N"/>
    <property type="match status" value="1"/>
</dbReference>